<dbReference type="EMBL" id="BAAALD010000036">
    <property type="protein sequence ID" value="GAA1091529.1"/>
    <property type="molecule type" value="Genomic_DNA"/>
</dbReference>
<keyword evidence="1 2" id="KW-0238">DNA-binding</keyword>
<evidence type="ECO:0000256" key="2">
    <source>
        <dbReference type="PROSITE-ProRule" id="PRU00335"/>
    </source>
</evidence>
<evidence type="ECO:0000256" key="1">
    <source>
        <dbReference type="ARBA" id="ARBA00023125"/>
    </source>
</evidence>
<accession>A0ABP4E760</accession>
<dbReference type="Gene3D" id="1.10.357.10">
    <property type="entry name" value="Tetracycline Repressor, domain 2"/>
    <property type="match status" value="1"/>
</dbReference>
<feature type="domain" description="HTH tetR-type" evidence="3">
    <location>
        <begin position="14"/>
        <end position="74"/>
    </location>
</feature>
<dbReference type="Pfam" id="PF17940">
    <property type="entry name" value="TetR_C_31"/>
    <property type="match status" value="1"/>
</dbReference>
<dbReference type="InterPro" id="IPR041583">
    <property type="entry name" value="TetR_C_31"/>
</dbReference>
<name>A0ABP4E760_9ACTN</name>
<feature type="DNA-binding region" description="H-T-H motif" evidence="2">
    <location>
        <begin position="37"/>
        <end position="56"/>
    </location>
</feature>
<dbReference type="InterPro" id="IPR001647">
    <property type="entry name" value="HTH_TetR"/>
</dbReference>
<reference evidence="5" key="1">
    <citation type="journal article" date="2019" name="Int. J. Syst. Evol. Microbiol.">
        <title>The Global Catalogue of Microorganisms (GCM) 10K type strain sequencing project: providing services to taxonomists for standard genome sequencing and annotation.</title>
        <authorList>
            <consortium name="The Broad Institute Genomics Platform"/>
            <consortium name="The Broad Institute Genome Sequencing Center for Infectious Disease"/>
            <person name="Wu L."/>
            <person name="Ma J."/>
        </authorList>
    </citation>
    <scope>NUCLEOTIDE SEQUENCE [LARGE SCALE GENOMIC DNA]</scope>
    <source>
        <strain evidence="5">JCM 13002</strain>
    </source>
</reference>
<keyword evidence="5" id="KW-1185">Reference proteome</keyword>
<evidence type="ECO:0000313" key="4">
    <source>
        <dbReference type="EMBL" id="GAA1091529.1"/>
    </source>
</evidence>
<protein>
    <recommendedName>
        <fullName evidence="3">HTH tetR-type domain-containing protein</fullName>
    </recommendedName>
</protein>
<evidence type="ECO:0000313" key="5">
    <source>
        <dbReference type="Proteomes" id="UP001499987"/>
    </source>
</evidence>
<organism evidence="4 5">
    <name type="scientific">Kitasatospora arboriphila</name>
    <dbReference type="NCBI Taxonomy" id="258052"/>
    <lineage>
        <taxon>Bacteria</taxon>
        <taxon>Bacillati</taxon>
        <taxon>Actinomycetota</taxon>
        <taxon>Actinomycetes</taxon>
        <taxon>Kitasatosporales</taxon>
        <taxon>Streptomycetaceae</taxon>
        <taxon>Kitasatospora</taxon>
    </lineage>
</organism>
<proteinExistence type="predicted"/>
<dbReference type="InterPro" id="IPR009057">
    <property type="entry name" value="Homeodomain-like_sf"/>
</dbReference>
<sequence length="208" mass="21935">MWYHGWGSLGNVNRDRRDRLRDAAIEVLAEAGGRGLTHRAVDAVAAVPPGTTKNYFPTRDTLLTAVAERCADLYGAVPRPAPVDRAGLADMLRTLLENVAGPGRTRMLAYVELRAEAARRPRLAALLDSVAIADFTAFEQAQRAAGLPVTPERSAAVVLALHGAVGHLLAGGHDLLAAAGLRDLDAFAHGLLNTVYGPALDVPAAAPR</sequence>
<dbReference type="SUPFAM" id="SSF46689">
    <property type="entry name" value="Homeodomain-like"/>
    <property type="match status" value="1"/>
</dbReference>
<gene>
    <name evidence="4" type="ORF">GCM10009663_39160</name>
</gene>
<comment type="caution">
    <text evidence="4">The sequence shown here is derived from an EMBL/GenBank/DDBJ whole genome shotgun (WGS) entry which is preliminary data.</text>
</comment>
<dbReference type="Proteomes" id="UP001499987">
    <property type="component" value="Unassembled WGS sequence"/>
</dbReference>
<evidence type="ECO:0000259" key="3">
    <source>
        <dbReference type="PROSITE" id="PS50977"/>
    </source>
</evidence>
<dbReference type="PROSITE" id="PS50977">
    <property type="entry name" value="HTH_TETR_2"/>
    <property type="match status" value="1"/>
</dbReference>